<evidence type="ECO:0000259" key="4">
    <source>
        <dbReference type="PROSITE" id="PS51164"/>
    </source>
</evidence>
<dbReference type="SUPFAM" id="SSF50952">
    <property type="entry name" value="Soluble quinoprotein glucose dehydrogenase"/>
    <property type="match status" value="1"/>
</dbReference>
<dbReference type="GO" id="GO:0030248">
    <property type="term" value="F:cellulose binding"/>
    <property type="evidence" value="ECO:0007669"/>
    <property type="project" value="InterPro"/>
</dbReference>
<dbReference type="SMART" id="SM00236">
    <property type="entry name" value="fCBD"/>
    <property type="match status" value="1"/>
</dbReference>
<evidence type="ECO:0000256" key="1">
    <source>
        <dbReference type="ARBA" id="ARBA00022729"/>
    </source>
</evidence>
<reference evidence="5 6" key="1">
    <citation type="journal article" date="2019" name="Nat. Ecol. Evol.">
        <title>Megaphylogeny resolves global patterns of mushroom evolution.</title>
        <authorList>
            <person name="Varga T."/>
            <person name="Krizsan K."/>
            <person name="Foldi C."/>
            <person name="Dima B."/>
            <person name="Sanchez-Garcia M."/>
            <person name="Sanchez-Ramirez S."/>
            <person name="Szollosi G.J."/>
            <person name="Szarkandi J.G."/>
            <person name="Papp V."/>
            <person name="Albert L."/>
            <person name="Andreopoulos W."/>
            <person name="Angelini C."/>
            <person name="Antonin V."/>
            <person name="Barry K.W."/>
            <person name="Bougher N.L."/>
            <person name="Buchanan P."/>
            <person name="Buyck B."/>
            <person name="Bense V."/>
            <person name="Catcheside P."/>
            <person name="Chovatia M."/>
            <person name="Cooper J."/>
            <person name="Damon W."/>
            <person name="Desjardin D."/>
            <person name="Finy P."/>
            <person name="Geml J."/>
            <person name="Haridas S."/>
            <person name="Hughes K."/>
            <person name="Justo A."/>
            <person name="Karasinski D."/>
            <person name="Kautmanova I."/>
            <person name="Kiss B."/>
            <person name="Kocsube S."/>
            <person name="Kotiranta H."/>
            <person name="LaButti K.M."/>
            <person name="Lechner B.E."/>
            <person name="Liimatainen K."/>
            <person name="Lipzen A."/>
            <person name="Lukacs Z."/>
            <person name="Mihaltcheva S."/>
            <person name="Morgado L.N."/>
            <person name="Niskanen T."/>
            <person name="Noordeloos M.E."/>
            <person name="Ohm R.A."/>
            <person name="Ortiz-Santana B."/>
            <person name="Ovrebo C."/>
            <person name="Racz N."/>
            <person name="Riley R."/>
            <person name="Savchenko A."/>
            <person name="Shiryaev A."/>
            <person name="Soop K."/>
            <person name="Spirin V."/>
            <person name="Szebenyi C."/>
            <person name="Tomsovsky M."/>
            <person name="Tulloss R.E."/>
            <person name="Uehling J."/>
            <person name="Grigoriev I.V."/>
            <person name="Vagvolgyi C."/>
            <person name="Papp T."/>
            <person name="Martin F.M."/>
            <person name="Miettinen O."/>
            <person name="Hibbett D.S."/>
            <person name="Nagy L.G."/>
        </authorList>
    </citation>
    <scope>NUCLEOTIDE SEQUENCE [LARGE SCALE GENOMIC DNA]</scope>
    <source>
        <strain evidence="5 6">CBS 121175</strain>
    </source>
</reference>
<dbReference type="InterPro" id="IPR035971">
    <property type="entry name" value="CBD_sf"/>
</dbReference>
<dbReference type="InterPro" id="IPR011041">
    <property type="entry name" value="Quinoprot_gluc/sorb_DH_b-prop"/>
</dbReference>
<evidence type="ECO:0000256" key="3">
    <source>
        <dbReference type="SAM" id="SignalP"/>
    </source>
</evidence>
<name>A0A5C3KTW6_COPMA</name>
<dbReference type="GO" id="GO:0005975">
    <property type="term" value="P:carbohydrate metabolic process"/>
    <property type="evidence" value="ECO:0007669"/>
    <property type="project" value="InterPro"/>
</dbReference>
<dbReference type="STRING" id="230819.A0A5C3KTW6"/>
<sequence>MFRLLGLCAYLLVFNVLLVVGQQAARWCDGLTSVCFWRFHEPTLDIGWGYLFPQPGRNELIAIYTAPAGVGWIGNSLGGSMRANPLIIGWTDESSKPVISVRSTANYAPPQLLRTGPKVTILGSSGSNGTHQRIVYRCENCTTWTGGSGGINLNGNHVFGYASHAAIKPIDSSNPDSTLYQHTIASMHQLNTVNARSADYDADLAKLVNAAPLVPPKPTGTLTDPGPTPTATTTPLCPGAPNSIYSLHAATGWKASAVLSRLSSPRGLAVDSKGNLLVLQREIGITGHQVDARGCVTSSKVVIEDKTLNHAVDVVGNKLYSTSKDDLWVWDYNPDTMTATNRKTLVTELSLPDHELHITRTIHVSRKYPDFISVSVGSDGNLDIPSFDRYSGRSQIRVFDIRELPPNGAPFNSPYGKIFGHGLRNDVGIAEDKSGAIWSIDNSLDDAHRMINGTLTDIHEDNPADAVFLLGNPTAPNEYFYAGYPYCFAVWEPSAIPDANLQPGDWFVQDNTGKFNDSWCRENAVDRPHIILPPHAAPLDLKFGVKEGDDNLYVPLHGSSARSTTLGYKVVVFPGNYATGAWRSRANLAATKSASTDLLFNKDESQCRAGCFRPVALAWSANGDNLYVSSDSSGEVFLVRRDSADPPVVPTTSLPQLPTTTNTGPQPTQSLWGQCGGQGYNGPSLCTGGTACKLLNKYFSQCIPI</sequence>
<dbReference type="Pfam" id="PF22807">
    <property type="entry name" value="TrAA12"/>
    <property type="match status" value="1"/>
</dbReference>
<dbReference type="Gene3D" id="2.60.40.1210">
    <property type="entry name" value="Cellobiose dehydrogenase, cytochrome domain"/>
    <property type="match status" value="1"/>
</dbReference>
<dbReference type="Gene3D" id="2.120.10.30">
    <property type="entry name" value="TolB, C-terminal domain"/>
    <property type="match status" value="1"/>
</dbReference>
<keyword evidence="1 3" id="KW-0732">Signal</keyword>
<dbReference type="CDD" id="cd09630">
    <property type="entry name" value="CDH_like_cytochrome"/>
    <property type="match status" value="1"/>
</dbReference>
<dbReference type="InterPro" id="IPR015920">
    <property type="entry name" value="Cellobiose_DH-like_cyt"/>
</dbReference>
<gene>
    <name evidence="5" type="ORF">FA15DRAFT_436220</name>
</gene>
<evidence type="ECO:0000256" key="2">
    <source>
        <dbReference type="SAM" id="MobiDB-lite"/>
    </source>
</evidence>
<dbReference type="EMBL" id="ML210207">
    <property type="protein sequence ID" value="TFK24069.1"/>
    <property type="molecule type" value="Genomic_DNA"/>
</dbReference>
<dbReference type="PANTHER" id="PTHR47797:SF5">
    <property type="entry name" value="CELLOBIOSE DEHYDROGENASE CYTOCHROME DOMAIN-CONTAINING PROTEIN"/>
    <property type="match status" value="1"/>
</dbReference>
<accession>A0A5C3KTW6</accession>
<dbReference type="GO" id="GO:0005576">
    <property type="term" value="C:extracellular region"/>
    <property type="evidence" value="ECO:0007669"/>
    <property type="project" value="InterPro"/>
</dbReference>
<dbReference type="InterPro" id="IPR054539">
    <property type="entry name" value="Beta-prop_PDH"/>
</dbReference>
<feature type="chain" id="PRO_5023050112" description="CBM1 domain-containing protein" evidence="3">
    <location>
        <begin position="22"/>
        <end position="705"/>
    </location>
</feature>
<dbReference type="InterPro" id="IPR011042">
    <property type="entry name" value="6-blade_b-propeller_TolB-like"/>
</dbReference>
<dbReference type="Pfam" id="PF16010">
    <property type="entry name" value="CDH-cyt"/>
    <property type="match status" value="1"/>
</dbReference>
<dbReference type="OrthoDB" id="507128at2759"/>
<dbReference type="AlphaFoldDB" id="A0A5C3KTW6"/>
<proteinExistence type="predicted"/>
<evidence type="ECO:0000313" key="6">
    <source>
        <dbReference type="Proteomes" id="UP000307440"/>
    </source>
</evidence>
<dbReference type="SUPFAM" id="SSF49344">
    <property type="entry name" value="CBD9-like"/>
    <property type="match status" value="1"/>
</dbReference>
<dbReference type="PANTHER" id="PTHR47797">
    <property type="entry name" value="DEHYDROGENASE, PUTATIVE (AFU_ORTHOLOGUE AFUA_8G05805)-RELATED"/>
    <property type="match status" value="1"/>
</dbReference>
<feature type="domain" description="CBM1" evidence="4">
    <location>
        <begin position="667"/>
        <end position="703"/>
    </location>
</feature>
<feature type="compositionally biased region" description="Low complexity" evidence="2">
    <location>
        <begin position="650"/>
        <end position="667"/>
    </location>
</feature>
<dbReference type="Proteomes" id="UP000307440">
    <property type="component" value="Unassembled WGS sequence"/>
</dbReference>
<organism evidence="5 6">
    <name type="scientific">Coprinopsis marcescibilis</name>
    <name type="common">Agaric fungus</name>
    <name type="synonym">Psathyrella marcescibilis</name>
    <dbReference type="NCBI Taxonomy" id="230819"/>
    <lineage>
        <taxon>Eukaryota</taxon>
        <taxon>Fungi</taxon>
        <taxon>Dikarya</taxon>
        <taxon>Basidiomycota</taxon>
        <taxon>Agaricomycotina</taxon>
        <taxon>Agaricomycetes</taxon>
        <taxon>Agaricomycetidae</taxon>
        <taxon>Agaricales</taxon>
        <taxon>Agaricineae</taxon>
        <taxon>Psathyrellaceae</taxon>
        <taxon>Coprinopsis</taxon>
    </lineage>
</organism>
<dbReference type="Pfam" id="PF00734">
    <property type="entry name" value="CBM_1"/>
    <property type="match status" value="1"/>
</dbReference>
<protein>
    <recommendedName>
        <fullName evidence="4">CBM1 domain-containing protein</fullName>
    </recommendedName>
</protein>
<evidence type="ECO:0000313" key="5">
    <source>
        <dbReference type="EMBL" id="TFK24069.1"/>
    </source>
</evidence>
<feature type="signal peptide" evidence="3">
    <location>
        <begin position="1"/>
        <end position="21"/>
    </location>
</feature>
<dbReference type="SUPFAM" id="SSF57180">
    <property type="entry name" value="Cellulose-binding domain"/>
    <property type="match status" value="1"/>
</dbReference>
<dbReference type="PROSITE" id="PS00562">
    <property type="entry name" value="CBM1_1"/>
    <property type="match status" value="1"/>
</dbReference>
<dbReference type="PROSITE" id="PS51164">
    <property type="entry name" value="CBM1_2"/>
    <property type="match status" value="1"/>
</dbReference>
<feature type="region of interest" description="Disordered" evidence="2">
    <location>
        <begin position="648"/>
        <end position="667"/>
    </location>
</feature>
<keyword evidence="6" id="KW-1185">Reference proteome</keyword>
<dbReference type="InterPro" id="IPR000254">
    <property type="entry name" value="CBD"/>
</dbReference>